<keyword evidence="5" id="KW-1133">Transmembrane helix</keyword>
<feature type="transmembrane region" description="Helical" evidence="5">
    <location>
        <begin position="37"/>
        <end position="66"/>
    </location>
</feature>
<keyword evidence="4" id="KW-0328">Glycosyltransferase</keyword>
<evidence type="ECO:0000259" key="7">
    <source>
        <dbReference type="PROSITE" id="PS51059"/>
    </source>
</evidence>
<feature type="transmembrane region" description="Helical" evidence="5">
    <location>
        <begin position="72"/>
        <end position="91"/>
    </location>
</feature>
<evidence type="ECO:0000256" key="2">
    <source>
        <dbReference type="ARBA" id="ARBA00023242"/>
    </source>
</evidence>
<keyword evidence="5" id="KW-0812">Transmembrane</keyword>
<dbReference type="EC" id="2.4.2.-" evidence="4"/>
<organism evidence="8">
    <name type="scientific">Amphimedon queenslandica</name>
    <name type="common">Sponge</name>
    <dbReference type="NCBI Taxonomy" id="400682"/>
    <lineage>
        <taxon>Eukaryota</taxon>
        <taxon>Metazoa</taxon>
        <taxon>Porifera</taxon>
        <taxon>Demospongiae</taxon>
        <taxon>Heteroscleromorpha</taxon>
        <taxon>Haplosclerida</taxon>
        <taxon>Niphatidae</taxon>
        <taxon>Amphimedon</taxon>
    </lineage>
</organism>
<feature type="transmembrane region" description="Helical" evidence="5">
    <location>
        <begin position="287"/>
        <end position="305"/>
    </location>
</feature>
<dbReference type="Gene3D" id="3.90.228.10">
    <property type="match status" value="1"/>
</dbReference>
<proteinExistence type="inferred from homology"/>
<dbReference type="GO" id="GO:0003950">
    <property type="term" value="F:NAD+ poly-ADP-ribosyltransferase activity"/>
    <property type="evidence" value="ECO:0007669"/>
    <property type="project" value="UniProtKB-UniRule"/>
</dbReference>
<dbReference type="PROSITE" id="PS50918">
    <property type="entry name" value="WWE"/>
    <property type="match status" value="1"/>
</dbReference>
<feature type="transmembrane region" description="Helical" evidence="5">
    <location>
        <begin position="325"/>
        <end position="349"/>
    </location>
</feature>
<feature type="transmembrane region" description="Helical" evidence="5">
    <location>
        <begin position="156"/>
        <end position="179"/>
    </location>
</feature>
<dbReference type="InterPro" id="IPR037197">
    <property type="entry name" value="WWE_dom_sf"/>
</dbReference>
<protein>
    <recommendedName>
        <fullName evidence="4">Poly [ADP-ribose] polymerase</fullName>
        <shortName evidence="4">PARP</shortName>
        <ecNumber evidence="4">2.4.2.-</ecNumber>
    </recommendedName>
</protein>
<dbReference type="InterPro" id="IPR051712">
    <property type="entry name" value="ARTD-AVP"/>
</dbReference>
<feature type="transmembrane region" description="Helical" evidence="5">
    <location>
        <begin position="222"/>
        <end position="249"/>
    </location>
</feature>
<feature type="transmembrane region" description="Helical" evidence="5">
    <location>
        <begin position="255"/>
        <end position="280"/>
    </location>
</feature>
<dbReference type="SUPFAM" id="SSF117839">
    <property type="entry name" value="WWE domain"/>
    <property type="match status" value="1"/>
</dbReference>
<dbReference type="Gene3D" id="3.30.720.50">
    <property type="match status" value="1"/>
</dbReference>
<name>A0A1X7V8T2_AMPQE</name>
<feature type="domain" description="WWE" evidence="6">
    <location>
        <begin position="457"/>
        <end position="544"/>
    </location>
</feature>
<dbReference type="PANTHER" id="PTHR45740">
    <property type="entry name" value="POLY [ADP-RIBOSE] POLYMERASE"/>
    <property type="match status" value="1"/>
</dbReference>
<evidence type="ECO:0000256" key="3">
    <source>
        <dbReference type="ARBA" id="ARBA00024347"/>
    </source>
</evidence>
<feature type="domain" description="PARP catalytic" evidence="7">
    <location>
        <begin position="644"/>
        <end position="835"/>
    </location>
</feature>
<sequence length="835" mass="93238">MHTVEHSMKFLKEKQLSFVLAEVLAMKKRLRISIPTMVFLLFLLLLLVGGVIQLLLWVGGVILSLLLWVDGMALSLFLWVDGVILSFILWVGEMILSIFLWVGGVILSVFLWIGGVILWVGGGILSLFLWVGGVILSVFLWMGGVILWAGEMILSLFLWVGGVILSPFLWMGGVILWIGEMILSLFLWVGQMILSLFLWLGEVILSVFLWMGGVILWMGEMILFFFVWVGQMILSLFLWLGGVILSLFLWMGKMILWAGEIIFSLFLWVGGVILSPFLLVGRAILSLFFWVGGVILSVCRVVLSVCKVVVPFPLLVGGMLLSLRFFIMVGDVVVPLILLWVSVMVLYFLHMLVGGLVLLLLLGGVVLSSLLLYVGRCIYNARGNLSSTGAGITLTTSVLHCQFLPLLKDPQVFRNVEQQYGVQFNVKLPNGSTIPIATFSSTIASMMSGSHPLTIESIFDYLSSSGASGISWKFCGDNQQFKALSPTNSAEIEKLYQQFLHRPTSHARRKLPYSRKIGKWKYSYDFDSMVQINTKTQKKRKIKRIPALDSFSLCLSCCGLKDSVHTSIASLHEKLEGMIIKKTFGGCSTDIVEPIIKLARSFCVKVDSSLDSIVISGGSDYLAKVFLVLKQKQMSLESTSLLTFPPEWEPQTENIELKSVPVSSSEGAKVVKAFKKTMNSNISKIERIQNKFLYTKYDLCKKRMHEKNNGRVNEKWLFHGSRSVPPETIYKSEHGFDFRHGAQGMWGRGAYFAVNAKYSGGSYAFNSPEGRQIFLAFVLTGDSIAMQSNRLLVTPPRKEDGSGDYDSVNGVTGSSQIYIVYDHDKCYPAYLITFQ</sequence>
<evidence type="ECO:0000313" key="8">
    <source>
        <dbReference type="EnsemblMetazoa" id="Aqu2.1.36184_001"/>
    </source>
</evidence>
<dbReference type="PANTHER" id="PTHR45740:SF2">
    <property type="entry name" value="POLY [ADP-RIBOSE] POLYMERASE"/>
    <property type="match status" value="1"/>
</dbReference>
<feature type="transmembrane region" description="Helical" evidence="5">
    <location>
        <begin position="185"/>
        <end position="210"/>
    </location>
</feature>
<dbReference type="Pfam" id="PF02825">
    <property type="entry name" value="WWE"/>
    <property type="match status" value="1"/>
</dbReference>
<keyword evidence="4" id="KW-0808">Transferase</keyword>
<dbReference type="InParanoid" id="A0A1X7V8T2"/>
<feature type="transmembrane region" description="Helical" evidence="5">
    <location>
        <begin position="127"/>
        <end position="149"/>
    </location>
</feature>
<keyword evidence="2" id="KW-0539">Nucleus</keyword>
<comment type="subcellular location">
    <subcellularLocation>
        <location evidence="1">Nucleus</location>
    </subcellularLocation>
</comment>
<dbReference type="GO" id="GO:1990404">
    <property type="term" value="F:NAD+-protein mono-ADP-ribosyltransferase activity"/>
    <property type="evidence" value="ECO:0007669"/>
    <property type="project" value="TreeGrafter"/>
</dbReference>
<comment type="similarity">
    <text evidence="3">Belongs to the ARTD/PARP family.</text>
</comment>
<accession>A0A1X7V8T2</accession>
<dbReference type="Pfam" id="PF00644">
    <property type="entry name" value="PARP"/>
    <property type="match status" value="1"/>
</dbReference>
<evidence type="ECO:0000259" key="6">
    <source>
        <dbReference type="PROSITE" id="PS50918"/>
    </source>
</evidence>
<dbReference type="InterPro" id="IPR012317">
    <property type="entry name" value="Poly(ADP-ribose)pol_cat_dom"/>
</dbReference>
<evidence type="ECO:0000256" key="1">
    <source>
        <dbReference type="ARBA" id="ARBA00004123"/>
    </source>
</evidence>
<dbReference type="AlphaFoldDB" id="A0A1X7V8T2"/>
<dbReference type="PROSITE" id="PS51059">
    <property type="entry name" value="PARP_CATALYTIC"/>
    <property type="match status" value="1"/>
</dbReference>
<dbReference type="EnsemblMetazoa" id="Aqu2.1.36184_001">
    <property type="protein sequence ID" value="Aqu2.1.36184_001"/>
    <property type="gene ID" value="Aqu2.1.36184"/>
</dbReference>
<dbReference type="eggNOG" id="ENOG502S6U3">
    <property type="taxonomic scope" value="Eukaryota"/>
</dbReference>
<evidence type="ECO:0000256" key="5">
    <source>
        <dbReference type="SAM" id="Phobius"/>
    </source>
</evidence>
<dbReference type="SUPFAM" id="SSF56399">
    <property type="entry name" value="ADP-ribosylation"/>
    <property type="match status" value="1"/>
</dbReference>
<keyword evidence="4" id="KW-0520">NAD</keyword>
<dbReference type="GO" id="GO:0005634">
    <property type="term" value="C:nucleus"/>
    <property type="evidence" value="ECO:0007669"/>
    <property type="project" value="UniProtKB-SubCell"/>
</dbReference>
<keyword evidence="5" id="KW-0472">Membrane</keyword>
<reference evidence="8" key="1">
    <citation type="submission" date="2017-05" db="UniProtKB">
        <authorList>
            <consortium name="EnsemblMetazoa"/>
        </authorList>
    </citation>
    <scope>IDENTIFICATION</scope>
</reference>
<dbReference type="OrthoDB" id="438889at2759"/>
<evidence type="ECO:0000256" key="4">
    <source>
        <dbReference type="RuleBase" id="RU362114"/>
    </source>
</evidence>
<dbReference type="InterPro" id="IPR004170">
    <property type="entry name" value="WWE_dom"/>
</dbReference>
<feature type="transmembrane region" description="Helical" evidence="5">
    <location>
        <begin position="356"/>
        <end position="375"/>
    </location>
</feature>
<feature type="transmembrane region" description="Helical" evidence="5">
    <location>
        <begin position="98"/>
        <end position="121"/>
    </location>
</feature>